<dbReference type="Proteomes" id="UP001140066">
    <property type="component" value="Unassembled WGS sequence"/>
</dbReference>
<evidence type="ECO:0000313" key="2">
    <source>
        <dbReference type="Proteomes" id="UP001140066"/>
    </source>
</evidence>
<dbReference type="EMBL" id="JANBUK010000211">
    <property type="protein sequence ID" value="KAJ2791050.1"/>
    <property type="molecule type" value="Genomic_DNA"/>
</dbReference>
<keyword evidence="2" id="KW-1185">Reference proteome</keyword>
<accession>A0ACC1KKU6</accession>
<name>A0ACC1KKU6_9FUNG</name>
<comment type="caution">
    <text evidence="1">The sequence shown here is derived from an EMBL/GenBank/DDBJ whole genome shotgun (WGS) entry which is preliminary data.</text>
</comment>
<evidence type="ECO:0000313" key="1">
    <source>
        <dbReference type="EMBL" id="KAJ2791050.1"/>
    </source>
</evidence>
<organism evidence="1 2">
    <name type="scientific">Coemansia linderi</name>
    <dbReference type="NCBI Taxonomy" id="2663919"/>
    <lineage>
        <taxon>Eukaryota</taxon>
        <taxon>Fungi</taxon>
        <taxon>Fungi incertae sedis</taxon>
        <taxon>Zoopagomycota</taxon>
        <taxon>Kickxellomycotina</taxon>
        <taxon>Kickxellomycetes</taxon>
        <taxon>Kickxellales</taxon>
        <taxon>Kickxellaceae</taxon>
        <taxon>Coemansia</taxon>
    </lineage>
</organism>
<reference evidence="1" key="1">
    <citation type="submission" date="2022-07" db="EMBL/GenBank/DDBJ databases">
        <title>Phylogenomic reconstructions and comparative analyses of Kickxellomycotina fungi.</title>
        <authorList>
            <person name="Reynolds N.K."/>
            <person name="Stajich J.E."/>
            <person name="Barry K."/>
            <person name="Grigoriev I.V."/>
            <person name="Crous P."/>
            <person name="Smith M.E."/>
        </authorList>
    </citation>
    <scope>NUCLEOTIDE SEQUENCE</scope>
    <source>
        <strain evidence="1">BCRC 34191</strain>
    </source>
</reference>
<gene>
    <name evidence="1" type="ORF">GGI18_001407</name>
</gene>
<protein>
    <submittedName>
        <fullName evidence="1">Uncharacterized protein</fullName>
    </submittedName>
</protein>
<sequence length="530" mass="58810">MHSPLPILLLPLHIVELILGYVAGSSRLQFDGVYAGSDEYVRLLMPLLTACPNFALPAFARIFEVLSRNPYVGREFPKVRSTRFVLSSPSTLELSTYGALDLLDAKCNISAFVRQIRKMAPMAKEMRIFLEFGSFSEPLPIQPFSDLVAELSQHATDIGYCFECQPFIIDQQLSGLCSLAYTFFDSTDDGEQIMQLAQLNALTLRLLDIDIMTVIDVTNLIQRTDGSYLQYPCLRTLRLGGPLRFHASRQPVFPGAAPFPGLRQLKLGSVNPFGDDTAFRGNAATLESLSLCLSSSLVRILREHKVFTPVSHPRLQLVSFGLDSKFEPSPFGSDVELMQFVLSIGPNAPLRTILDSFCARRIPPVIPVFGGFGSIQVLTLDFVLLDLWDAIALIKALPLLSDLHARFPALGSLPRGVAKHELPAFVVANYARMGKRFRCWSCRMNIGEGLENAVWCMLLLALACPNFDYAATNSMYRGVFMAHMKSVIARDEFTPYATRLGRLLFGGPKNEILSIKDVAAEEAVLMRISR</sequence>
<proteinExistence type="predicted"/>